<accession>A0A7D7L2L8</accession>
<dbReference type="EMBL" id="CP059438">
    <property type="protein sequence ID" value="QMS62013.1"/>
    <property type="molecule type" value="Genomic_DNA"/>
</dbReference>
<gene>
    <name evidence="1" type="ORF">GZ988_010655</name>
</gene>
<keyword evidence="1" id="KW-0614">Plasmid</keyword>
<dbReference type="PROSITE" id="PS51257">
    <property type="entry name" value="PROKAR_LIPOPROTEIN"/>
    <property type="match status" value="1"/>
</dbReference>
<protein>
    <recommendedName>
        <fullName evidence="2">Conjugal transfer protein TrbH</fullName>
    </recommendedName>
</protein>
<dbReference type="RefSeq" id="WP_002851027.1">
    <property type="nucleotide sequence ID" value="NZ_CP059438.1"/>
</dbReference>
<evidence type="ECO:0008006" key="2">
    <source>
        <dbReference type="Google" id="ProtNLM"/>
    </source>
</evidence>
<organism evidence="1">
    <name type="scientific">Campylobacter fetus</name>
    <dbReference type="NCBI Taxonomy" id="196"/>
    <lineage>
        <taxon>Bacteria</taxon>
        <taxon>Pseudomonadati</taxon>
        <taxon>Campylobacterota</taxon>
        <taxon>Epsilonproteobacteria</taxon>
        <taxon>Campylobacterales</taxon>
        <taxon>Campylobacteraceae</taxon>
        <taxon>Campylobacter</taxon>
    </lineage>
</organism>
<geneLocation type="plasmid" evidence="1">
    <name>pCFVi_ADRI545_P1</name>
</geneLocation>
<sequence>MRLLFFTILTFIFIGCTPKAGPNYFHSINNVPKDIQITNLNIIADDMIDFISHHKTPNNTTFYLYTEDKDRSFFDYLSNKFRQKGYAITENHDLKNLTFLSYTIQKTGNFLLVTYNFNESKINRIYTIENNKITSSGSISTFNFN</sequence>
<reference evidence="1" key="1">
    <citation type="journal article" date="2021" name="PeerJ">
        <title>A comparison of fourteen fully characterized mammalian-associated Campylobacter fetus isolates suggests that loss of defense mechanisms contribute to high genomic plasticity and subspecies evolution.</title>
        <authorList>
            <person name="Nadin-Davis S.A."/>
            <person name="Chmara J."/>
            <person name="Carrillo C.D."/>
            <person name="Amoako K."/>
            <person name="Goji N."/>
            <person name="Duceppe M.O."/>
            <person name="Devenish J."/>
        </authorList>
    </citation>
    <scope>NUCLEOTIDE SEQUENCE</scope>
    <source>
        <plasmid evidence="1">pCFVi_ADRI545_P1</plasmid>
    </source>
</reference>
<proteinExistence type="predicted"/>
<evidence type="ECO:0000313" key="1">
    <source>
        <dbReference type="EMBL" id="QMS62013.1"/>
    </source>
</evidence>
<name>A0A7D7L2L8_CAMFE</name>
<dbReference type="AlphaFoldDB" id="A0A7D7L2L8"/>